<organism evidence="1 2">
    <name type="scientific">Heliocybe sulcata</name>
    <dbReference type="NCBI Taxonomy" id="5364"/>
    <lineage>
        <taxon>Eukaryota</taxon>
        <taxon>Fungi</taxon>
        <taxon>Dikarya</taxon>
        <taxon>Basidiomycota</taxon>
        <taxon>Agaricomycotina</taxon>
        <taxon>Agaricomycetes</taxon>
        <taxon>Gloeophyllales</taxon>
        <taxon>Gloeophyllaceae</taxon>
        <taxon>Heliocybe</taxon>
    </lineage>
</organism>
<reference evidence="1 2" key="1">
    <citation type="journal article" date="2019" name="Nat. Ecol. Evol.">
        <title>Megaphylogeny resolves global patterns of mushroom evolution.</title>
        <authorList>
            <person name="Varga T."/>
            <person name="Krizsan K."/>
            <person name="Foldi C."/>
            <person name="Dima B."/>
            <person name="Sanchez-Garcia M."/>
            <person name="Sanchez-Ramirez S."/>
            <person name="Szollosi G.J."/>
            <person name="Szarkandi J.G."/>
            <person name="Papp V."/>
            <person name="Albert L."/>
            <person name="Andreopoulos W."/>
            <person name="Angelini C."/>
            <person name="Antonin V."/>
            <person name="Barry K.W."/>
            <person name="Bougher N.L."/>
            <person name="Buchanan P."/>
            <person name="Buyck B."/>
            <person name="Bense V."/>
            <person name="Catcheside P."/>
            <person name="Chovatia M."/>
            <person name="Cooper J."/>
            <person name="Damon W."/>
            <person name="Desjardin D."/>
            <person name="Finy P."/>
            <person name="Geml J."/>
            <person name="Haridas S."/>
            <person name="Hughes K."/>
            <person name="Justo A."/>
            <person name="Karasinski D."/>
            <person name="Kautmanova I."/>
            <person name="Kiss B."/>
            <person name="Kocsube S."/>
            <person name="Kotiranta H."/>
            <person name="LaButti K.M."/>
            <person name="Lechner B.E."/>
            <person name="Liimatainen K."/>
            <person name="Lipzen A."/>
            <person name="Lukacs Z."/>
            <person name="Mihaltcheva S."/>
            <person name="Morgado L.N."/>
            <person name="Niskanen T."/>
            <person name="Noordeloos M.E."/>
            <person name="Ohm R.A."/>
            <person name="Ortiz-Santana B."/>
            <person name="Ovrebo C."/>
            <person name="Racz N."/>
            <person name="Riley R."/>
            <person name="Savchenko A."/>
            <person name="Shiryaev A."/>
            <person name="Soop K."/>
            <person name="Spirin V."/>
            <person name="Szebenyi C."/>
            <person name="Tomsovsky M."/>
            <person name="Tulloss R.E."/>
            <person name="Uehling J."/>
            <person name="Grigoriev I.V."/>
            <person name="Vagvolgyi C."/>
            <person name="Papp T."/>
            <person name="Martin F.M."/>
            <person name="Miettinen O."/>
            <person name="Hibbett D.S."/>
            <person name="Nagy L.G."/>
        </authorList>
    </citation>
    <scope>NUCLEOTIDE SEQUENCE [LARGE SCALE GENOMIC DNA]</scope>
    <source>
        <strain evidence="1 2">OMC1185</strain>
    </source>
</reference>
<keyword evidence="2" id="KW-1185">Reference proteome</keyword>
<dbReference type="EMBL" id="ML213517">
    <property type="protein sequence ID" value="TFK49055.1"/>
    <property type="molecule type" value="Genomic_DNA"/>
</dbReference>
<name>A0A5C3MW05_9AGAM</name>
<evidence type="ECO:0000313" key="1">
    <source>
        <dbReference type="EMBL" id="TFK49055.1"/>
    </source>
</evidence>
<dbReference type="Proteomes" id="UP000305948">
    <property type="component" value="Unassembled WGS sequence"/>
</dbReference>
<accession>A0A5C3MW05</accession>
<dbReference type="AlphaFoldDB" id="A0A5C3MW05"/>
<proteinExistence type="predicted"/>
<protein>
    <submittedName>
        <fullName evidence="1">Uncharacterized protein</fullName>
    </submittedName>
</protein>
<gene>
    <name evidence="1" type="ORF">OE88DRAFT_1663421</name>
</gene>
<evidence type="ECO:0000313" key="2">
    <source>
        <dbReference type="Proteomes" id="UP000305948"/>
    </source>
</evidence>
<sequence length="98" mass="10935">MAPWTNSRQSAAREALILTTMFTVVSPMSRRALADAGVRDSDDSLRFRWKRSVKAATPHCPPKLSATVSGTPTTLLLVVHHVTLSTWCMHEFVDAVWR</sequence>